<dbReference type="AlphaFoldDB" id="A0A1D2J7A8"/>
<proteinExistence type="predicted"/>
<evidence type="ECO:0000313" key="2">
    <source>
        <dbReference type="Proteomes" id="UP000242814"/>
    </source>
</evidence>
<gene>
    <name evidence="1" type="ORF">ACO22_06504</name>
</gene>
<organism evidence="1 2">
    <name type="scientific">Paracoccidioides brasiliensis</name>
    <dbReference type="NCBI Taxonomy" id="121759"/>
    <lineage>
        <taxon>Eukaryota</taxon>
        <taxon>Fungi</taxon>
        <taxon>Dikarya</taxon>
        <taxon>Ascomycota</taxon>
        <taxon>Pezizomycotina</taxon>
        <taxon>Eurotiomycetes</taxon>
        <taxon>Eurotiomycetidae</taxon>
        <taxon>Onygenales</taxon>
        <taxon>Ajellomycetaceae</taxon>
        <taxon>Paracoccidioides</taxon>
    </lineage>
</organism>
<evidence type="ECO:0000313" key="1">
    <source>
        <dbReference type="EMBL" id="ODH14893.1"/>
    </source>
</evidence>
<accession>A0A1D2J7A8</accession>
<dbReference type="VEuPathDB" id="FungiDB:PABG_12026"/>
<comment type="caution">
    <text evidence="1">The sequence shown here is derived from an EMBL/GenBank/DDBJ whole genome shotgun (WGS) entry which is preliminary data.</text>
</comment>
<protein>
    <submittedName>
        <fullName evidence="1">Uncharacterized protein</fullName>
    </submittedName>
</protein>
<reference evidence="1 2" key="1">
    <citation type="submission" date="2016-06" db="EMBL/GenBank/DDBJ databases">
        <authorList>
            <person name="Kjaerup R.B."/>
            <person name="Dalgaard T.S."/>
            <person name="Juul-Madsen H.R."/>
        </authorList>
    </citation>
    <scope>NUCLEOTIDE SEQUENCE [LARGE SCALE GENOMIC DNA]</scope>
    <source>
        <strain evidence="1 2">Pb300</strain>
    </source>
</reference>
<dbReference type="EMBL" id="LZYO01000355">
    <property type="protein sequence ID" value="ODH14893.1"/>
    <property type="molecule type" value="Genomic_DNA"/>
</dbReference>
<name>A0A1D2J7A8_PARBR</name>
<dbReference type="Proteomes" id="UP000242814">
    <property type="component" value="Unassembled WGS sequence"/>
</dbReference>
<sequence length="117" mass="13323">MLIPQEITSYMWHPAYFNYVERRAHQGERSQTRHVQNEKAEETLLVNAEENISIKEALKLLSKIGYRGWFQTGLQNSLGKYDLESAPALFQPLLQVGLSFMPTISMLFFVSGISGSV</sequence>